<protein>
    <submittedName>
        <fullName evidence="4">Uncharacterized protein</fullName>
    </submittedName>
</protein>
<keyword evidence="2" id="KW-0472">Membrane</keyword>
<dbReference type="Proteomes" id="UP001153269">
    <property type="component" value="Unassembled WGS sequence"/>
</dbReference>
<reference evidence="4" key="1">
    <citation type="submission" date="2020-03" db="EMBL/GenBank/DDBJ databases">
        <authorList>
            <person name="Weist P."/>
        </authorList>
    </citation>
    <scope>NUCLEOTIDE SEQUENCE</scope>
</reference>
<proteinExistence type="predicted"/>
<evidence type="ECO:0000313" key="5">
    <source>
        <dbReference type="Proteomes" id="UP001153269"/>
    </source>
</evidence>
<evidence type="ECO:0000256" key="3">
    <source>
        <dbReference type="SAM" id="SignalP"/>
    </source>
</evidence>
<feature type="transmembrane region" description="Helical" evidence="2">
    <location>
        <begin position="149"/>
        <end position="173"/>
    </location>
</feature>
<evidence type="ECO:0000256" key="1">
    <source>
        <dbReference type="SAM" id="MobiDB-lite"/>
    </source>
</evidence>
<keyword evidence="5" id="KW-1185">Reference proteome</keyword>
<dbReference type="Gene3D" id="2.60.40.10">
    <property type="entry name" value="Immunoglobulins"/>
    <property type="match status" value="1"/>
</dbReference>
<feature type="signal peptide" evidence="3">
    <location>
        <begin position="1"/>
        <end position="21"/>
    </location>
</feature>
<evidence type="ECO:0000256" key="2">
    <source>
        <dbReference type="SAM" id="Phobius"/>
    </source>
</evidence>
<sequence length="239" mass="26299">MNARLLLFFFSLSSLLQDGLTESVFTGPEGGSVTVSCSFNFSGWKKLFCRKSCEDGDVLIETDKVSTQRDRYSIEYEEGTFPVEIIVTDASPSSTPSRPLEPSPTSLPAATATAPTSSSPETSEQSSAPQVQMTTSKKPMFTNHKITPVLLTVSVIIIIIFIITLSVTVMVFCRNRTSKHTESPEPPDEDEVEAEYEEVADVTRLKSTPSRAPTLRWSLTSVTHSTAPPIDMWTLLLRL</sequence>
<name>A0A9N7UC37_PLEPL</name>
<feature type="compositionally biased region" description="Low complexity" evidence="1">
    <location>
        <begin position="103"/>
        <end position="129"/>
    </location>
</feature>
<accession>A0A9N7UC37</accession>
<keyword evidence="2" id="KW-0812">Transmembrane</keyword>
<dbReference type="AlphaFoldDB" id="A0A9N7UC37"/>
<keyword evidence="2" id="KW-1133">Transmembrane helix</keyword>
<evidence type="ECO:0000313" key="4">
    <source>
        <dbReference type="EMBL" id="CAB1427303.1"/>
    </source>
</evidence>
<comment type="caution">
    <text evidence="4">The sequence shown here is derived from an EMBL/GenBank/DDBJ whole genome shotgun (WGS) entry which is preliminary data.</text>
</comment>
<feature type="chain" id="PRO_5040515420" evidence="3">
    <location>
        <begin position="22"/>
        <end position="239"/>
    </location>
</feature>
<organism evidence="4 5">
    <name type="scientific">Pleuronectes platessa</name>
    <name type="common">European plaice</name>
    <dbReference type="NCBI Taxonomy" id="8262"/>
    <lineage>
        <taxon>Eukaryota</taxon>
        <taxon>Metazoa</taxon>
        <taxon>Chordata</taxon>
        <taxon>Craniata</taxon>
        <taxon>Vertebrata</taxon>
        <taxon>Euteleostomi</taxon>
        <taxon>Actinopterygii</taxon>
        <taxon>Neopterygii</taxon>
        <taxon>Teleostei</taxon>
        <taxon>Neoteleostei</taxon>
        <taxon>Acanthomorphata</taxon>
        <taxon>Carangaria</taxon>
        <taxon>Pleuronectiformes</taxon>
        <taxon>Pleuronectoidei</taxon>
        <taxon>Pleuronectidae</taxon>
        <taxon>Pleuronectes</taxon>
    </lineage>
</organism>
<keyword evidence="3" id="KW-0732">Signal</keyword>
<gene>
    <name evidence="4" type="ORF">PLEPLA_LOCUS15242</name>
</gene>
<dbReference type="InterPro" id="IPR013783">
    <property type="entry name" value="Ig-like_fold"/>
</dbReference>
<dbReference type="EMBL" id="CADEAL010000958">
    <property type="protein sequence ID" value="CAB1427303.1"/>
    <property type="molecule type" value="Genomic_DNA"/>
</dbReference>
<feature type="region of interest" description="Disordered" evidence="1">
    <location>
        <begin position="91"/>
        <end position="136"/>
    </location>
</feature>